<comment type="caution">
    <text evidence="1">The sequence shown here is derived from an EMBL/GenBank/DDBJ whole genome shotgun (WGS) entry which is preliminary data.</text>
</comment>
<dbReference type="Proteomes" id="UP000755551">
    <property type="component" value="Unassembled WGS sequence"/>
</dbReference>
<evidence type="ECO:0000313" key="1">
    <source>
        <dbReference type="EMBL" id="MBV0933897.1"/>
    </source>
</evidence>
<accession>A0ABS6MC65</accession>
<name>A0ABS6MC65_9GAMM</name>
<gene>
    <name evidence="1" type="ORF">KTN04_11140</name>
</gene>
<proteinExistence type="predicted"/>
<evidence type="ECO:0000313" key="2">
    <source>
        <dbReference type="Proteomes" id="UP000755551"/>
    </source>
</evidence>
<reference evidence="1 2" key="1">
    <citation type="submission" date="2021-06" db="EMBL/GenBank/DDBJ databases">
        <title>Bacterium isolated from marine sediment.</title>
        <authorList>
            <person name="Zhu K.-L."/>
            <person name="Du Z.-J."/>
            <person name="Liang Q.-Y."/>
        </authorList>
    </citation>
    <scope>NUCLEOTIDE SEQUENCE [LARGE SCALE GENOMIC DNA]</scope>
    <source>
        <strain evidence="1 2">A346</strain>
    </source>
</reference>
<dbReference type="RefSeq" id="WP_217335304.1">
    <property type="nucleotide sequence ID" value="NZ_JAHQZT010000013.1"/>
</dbReference>
<keyword evidence="2" id="KW-1185">Reference proteome</keyword>
<organism evidence="1 2">
    <name type="scientific">Marinobacterium weihaiense</name>
    <dbReference type="NCBI Taxonomy" id="2851016"/>
    <lineage>
        <taxon>Bacteria</taxon>
        <taxon>Pseudomonadati</taxon>
        <taxon>Pseudomonadota</taxon>
        <taxon>Gammaproteobacteria</taxon>
        <taxon>Oceanospirillales</taxon>
        <taxon>Oceanospirillaceae</taxon>
        <taxon>Marinobacterium</taxon>
    </lineage>
</organism>
<sequence>MKASASNPVFHAQGVTKSYQMGEVQVHALRGIDLDLYESECVAVLDVWWVRHLPVELAELSEYSESPFNIVEAVVAEWHIEVSMIIWFISSPTTRCASMS</sequence>
<dbReference type="EMBL" id="JAHQZT010000013">
    <property type="protein sequence ID" value="MBV0933897.1"/>
    <property type="molecule type" value="Genomic_DNA"/>
</dbReference>
<protein>
    <submittedName>
        <fullName evidence="1">Uncharacterized protein</fullName>
    </submittedName>
</protein>